<dbReference type="Pfam" id="PF09837">
    <property type="entry name" value="DUF2064"/>
    <property type="match status" value="1"/>
</dbReference>
<reference evidence="1 2" key="1">
    <citation type="submission" date="2009-01" db="EMBL/GenBank/DDBJ databases">
        <title>Complete sequence of Geobacter sp. FRC-32.</title>
        <authorList>
            <consortium name="US DOE Joint Genome Institute"/>
            <person name="Lucas S."/>
            <person name="Copeland A."/>
            <person name="Lapidus A."/>
            <person name="Glavina del Rio T."/>
            <person name="Dalin E."/>
            <person name="Tice H."/>
            <person name="Bruce D."/>
            <person name="Goodwin L."/>
            <person name="Pitluck S."/>
            <person name="Saunders E."/>
            <person name="Brettin T."/>
            <person name="Detter J.C."/>
            <person name="Han C."/>
            <person name="Larimer F."/>
            <person name="Land M."/>
            <person name="Hauser L."/>
            <person name="Kyrpides N."/>
            <person name="Ovchinnikova G."/>
            <person name="Kostka J."/>
            <person name="Richardson P."/>
        </authorList>
    </citation>
    <scope>NUCLEOTIDE SEQUENCE [LARGE SCALE GENOMIC DNA]</scope>
    <source>
        <strain evidence="2">DSM 22248 / JCM 15807 / FRC-32</strain>
    </source>
</reference>
<dbReference type="OrthoDB" id="9798250at2"/>
<sequence length="229" mass="24716">MTKKALLIFAKEPVAGEVKTRLIPYLSSEAAAELYRCMLMDTLAKAATLKDVDLFLFYHGGAEAAAYFDGLTEGMNFLPQSSGDLGDRMKRAFRQVFELGYGRAAVIGTDSPDLPLAYIREAFLKLEDEHIQAVFGPSHDGGYYLLGLKQLHGELFQGIAWSSSTVLADSLAAAGKGGIGAALLAAWHDVDTANDLLRPELLESANGAELTRAFLLGRMSPDHFNTSSP</sequence>
<proteinExistence type="predicted"/>
<dbReference type="Proteomes" id="UP000007721">
    <property type="component" value="Chromosome"/>
</dbReference>
<dbReference type="PANTHER" id="PTHR36529:SF1">
    <property type="entry name" value="GLYCOSYLTRANSFERASE"/>
    <property type="match status" value="1"/>
</dbReference>
<keyword evidence="2" id="KW-1185">Reference proteome</keyword>
<dbReference type="eggNOG" id="COG3222">
    <property type="taxonomic scope" value="Bacteria"/>
</dbReference>
<evidence type="ECO:0000313" key="2">
    <source>
        <dbReference type="Proteomes" id="UP000007721"/>
    </source>
</evidence>
<accession>B9M0M9</accession>
<dbReference type="NCBIfam" id="TIGR04282">
    <property type="entry name" value="glyco_like_cofC"/>
    <property type="match status" value="1"/>
</dbReference>
<dbReference type="EMBL" id="CP001390">
    <property type="protein sequence ID" value="ACM19066.1"/>
    <property type="molecule type" value="Genomic_DNA"/>
</dbReference>
<dbReference type="InterPro" id="IPR018641">
    <property type="entry name" value="Trfase_1_rSAM/seldom-assoc"/>
</dbReference>
<name>B9M0M9_GEODF</name>
<dbReference type="AlphaFoldDB" id="B9M0M9"/>
<dbReference type="Gene3D" id="3.90.550.10">
    <property type="entry name" value="Spore Coat Polysaccharide Biosynthesis Protein SpsA, Chain A"/>
    <property type="match status" value="1"/>
</dbReference>
<evidence type="ECO:0008006" key="3">
    <source>
        <dbReference type="Google" id="ProtNLM"/>
    </source>
</evidence>
<organism evidence="1 2">
    <name type="scientific">Geotalea daltonii (strain DSM 22248 / JCM 15807 / FRC-32)</name>
    <name type="common">Geobacter daltonii</name>
    <dbReference type="NCBI Taxonomy" id="316067"/>
    <lineage>
        <taxon>Bacteria</taxon>
        <taxon>Pseudomonadati</taxon>
        <taxon>Thermodesulfobacteriota</taxon>
        <taxon>Desulfuromonadia</taxon>
        <taxon>Geobacterales</taxon>
        <taxon>Geobacteraceae</taxon>
        <taxon>Geotalea</taxon>
    </lineage>
</organism>
<dbReference type="PANTHER" id="PTHR36529">
    <property type="entry name" value="SLL1095 PROTEIN"/>
    <property type="match status" value="1"/>
</dbReference>
<evidence type="ECO:0000313" key="1">
    <source>
        <dbReference type="EMBL" id="ACM19066.1"/>
    </source>
</evidence>
<dbReference type="RefSeq" id="WP_012645795.1">
    <property type="nucleotide sequence ID" value="NC_011979.1"/>
</dbReference>
<dbReference type="KEGG" id="geo:Geob_0702"/>
<protein>
    <recommendedName>
        <fullName evidence="3">Glycosyltransferase</fullName>
    </recommendedName>
</protein>
<dbReference type="STRING" id="316067.Geob_0702"/>
<dbReference type="SUPFAM" id="SSF53448">
    <property type="entry name" value="Nucleotide-diphospho-sugar transferases"/>
    <property type="match status" value="1"/>
</dbReference>
<dbReference type="InterPro" id="IPR029044">
    <property type="entry name" value="Nucleotide-diphossugar_trans"/>
</dbReference>
<gene>
    <name evidence="1" type="ordered locus">Geob_0702</name>
</gene>
<dbReference type="HOGENOM" id="CLU_075662_1_0_7"/>